<dbReference type="GO" id="GO:0005886">
    <property type="term" value="C:plasma membrane"/>
    <property type="evidence" value="ECO:0007669"/>
    <property type="project" value="TreeGrafter"/>
</dbReference>
<keyword evidence="3 5" id="KW-1133">Transmembrane helix</keyword>
<dbReference type="PANTHER" id="PTHR11040:SF44">
    <property type="entry name" value="PROTEIN ZNTC-RELATED"/>
    <property type="match status" value="1"/>
</dbReference>
<keyword evidence="7" id="KW-1185">Reference proteome</keyword>
<dbReference type="InterPro" id="IPR003689">
    <property type="entry name" value="ZIP"/>
</dbReference>
<evidence type="ECO:0000256" key="1">
    <source>
        <dbReference type="ARBA" id="ARBA00004141"/>
    </source>
</evidence>
<name>A0AAW1QCP6_9CHLO</name>
<dbReference type="EMBL" id="JALJOU010000141">
    <property type="protein sequence ID" value="KAK9818907.1"/>
    <property type="molecule type" value="Genomic_DNA"/>
</dbReference>
<evidence type="ECO:0000256" key="5">
    <source>
        <dbReference type="SAM" id="Phobius"/>
    </source>
</evidence>
<feature type="transmembrane region" description="Helical" evidence="5">
    <location>
        <begin position="76"/>
        <end position="98"/>
    </location>
</feature>
<dbReference type="AlphaFoldDB" id="A0AAW1QCP6"/>
<keyword evidence="2 5" id="KW-0812">Transmembrane</keyword>
<evidence type="ECO:0000256" key="3">
    <source>
        <dbReference type="ARBA" id="ARBA00022989"/>
    </source>
</evidence>
<dbReference type="PANTHER" id="PTHR11040">
    <property type="entry name" value="ZINC/IRON TRANSPORTER"/>
    <property type="match status" value="1"/>
</dbReference>
<proteinExistence type="predicted"/>
<dbReference type="GO" id="GO:0005385">
    <property type="term" value="F:zinc ion transmembrane transporter activity"/>
    <property type="evidence" value="ECO:0007669"/>
    <property type="project" value="TreeGrafter"/>
</dbReference>
<gene>
    <name evidence="6" type="ORF">WJX81_002447</name>
</gene>
<sequence length="248" mass="25844">MGWPSYPWASLIATLAAIGVMALEGAISAIITKHVQVAVPAAELLDQEAGKTAAPHTLTATESAKLEVERSARVRVIAVAQVLETGVAIHSVFIGIGLGVEPRLSVVQPLLIALCFHQAFEGFALGACLLKAQMRRVAFSTMAAVFATTTPLGIVIGLAIQATYDPASPTALAVAGCFDSISAGILLYLAFVSLMGEDFLHAQHARSELAVKYTGLVLGVALISGGANSIPRAARKAEQHARAYFAEL</sequence>
<dbReference type="Proteomes" id="UP001445335">
    <property type="component" value="Unassembled WGS sequence"/>
</dbReference>
<feature type="transmembrane region" description="Helical" evidence="5">
    <location>
        <begin position="172"/>
        <end position="196"/>
    </location>
</feature>
<evidence type="ECO:0000256" key="2">
    <source>
        <dbReference type="ARBA" id="ARBA00022692"/>
    </source>
</evidence>
<reference evidence="6 7" key="1">
    <citation type="journal article" date="2024" name="Nat. Commun.">
        <title>Phylogenomics reveals the evolutionary origins of lichenization in chlorophyte algae.</title>
        <authorList>
            <person name="Puginier C."/>
            <person name="Libourel C."/>
            <person name="Otte J."/>
            <person name="Skaloud P."/>
            <person name="Haon M."/>
            <person name="Grisel S."/>
            <person name="Petersen M."/>
            <person name="Berrin J.G."/>
            <person name="Delaux P.M."/>
            <person name="Dal Grande F."/>
            <person name="Keller J."/>
        </authorList>
    </citation>
    <scope>NUCLEOTIDE SEQUENCE [LARGE SCALE GENOMIC DNA]</scope>
    <source>
        <strain evidence="6 7">SAG 245.80</strain>
    </source>
</reference>
<evidence type="ECO:0000256" key="4">
    <source>
        <dbReference type="ARBA" id="ARBA00023136"/>
    </source>
</evidence>
<comment type="caution">
    <text evidence="6">The sequence shown here is derived from an EMBL/GenBank/DDBJ whole genome shotgun (WGS) entry which is preliminary data.</text>
</comment>
<keyword evidence="4 5" id="KW-0472">Membrane</keyword>
<evidence type="ECO:0000313" key="6">
    <source>
        <dbReference type="EMBL" id="KAK9818907.1"/>
    </source>
</evidence>
<comment type="subcellular location">
    <subcellularLocation>
        <location evidence="1">Membrane</location>
        <topology evidence="1">Multi-pass membrane protein</topology>
    </subcellularLocation>
</comment>
<feature type="transmembrane region" description="Helical" evidence="5">
    <location>
        <begin position="6"/>
        <end position="23"/>
    </location>
</feature>
<organism evidence="6 7">
    <name type="scientific">Elliptochloris bilobata</name>
    <dbReference type="NCBI Taxonomy" id="381761"/>
    <lineage>
        <taxon>Eukaryota</taxon>
        <taxon>Viridiplantae</taxon>
        <taxon>Chlorophyta</taxon>
        <taxon>core chlorophytes</taxon>
        <taxon>Trebouxiophyceae</taxon>
        <taxon>Trebouxiophyceae incertae sedis</taxon>
        <taxon>Elliptochloris clade</taxon>
        <taxon>Elliptochloris</taxon>
    </lineage>
</organism>
<evidence type="ECO:0000313" key="7">
    <source>
        <dbReference type="Proteomes" id="UP001445335"/>
    </source>
</evidence>
<feature type="transmembrane region" description="Helical" evidence="5">
    <location>
        <begin position="110"/>
        <end position="130"/>
    </location>
</feature>
<accession>A0AAW1QCP6</accession>
<feature type="transmembrane region" description="Helical" evidence="5">
    <location>
        <begin position="137"/>
        <end position="160"/>
    </location>
</feature>
<dbReference type="Pfam" id="PF02535">
    <property type="entry name" value="Zip"/>
    <property type="match status" value="1"/>
</dbReference>
<protein>
    <submittedName>
        <fullName evidence="6">Uncharacterized protein</fullName>
    </submittedName>
</protein>